<evidence type="ECO:0000259" key="4">
    <source>
        <dbReference type="PROSITE" id="PS50222"/>
    </source>
</evidence>
<dbReference type="PANTHER" id="PTHR23055">
    <property type="entry name" value="CALCIUM BINDING PROTEINS"/>
    <property type="match status" value="1"/>
</dbReference>
<proteinExistence type="predicted"/>
<evidence type="ECO:0000256" key="1">
    <source>
        <dbReference type="ARBA" id="ARBA00022723"/>
    </source>
</evidence>
<name>A0ABP0GG45_CLALP</name>
<keyword evidence="6" id="KW-1185">Reference proteome</keyword>
<accession>A0ABP0GG45</accession>
<dbReference type="InterPro" id="IPR018247">
    <property type="entry name" value="EF_Hand_1_Ca_BS"/>
</dbReference>
<keyword evidence="3" id="KW-0106">Calcium</keyword>
<dbReference type="Pfam" id="PF13499">
    <property type="entry name" value="EF-hand_7"/>
    <property type="match status" value="1"/>
</dbReference>
<feature type="domain" description="EF-hand" evidence="4">
    <location>
        <begin position="146"/>
        <end position="181"/>
    </location>
</feature>
<protein>
    <recommendedName>
        <fullName evidence="4">EF-hand domain-containing protein</fullName>
    </recommendedName>
</protein>
<evidence type="ECO:0000256" key="2">
    <source>
        <dbReference type="ARBA" id="ARBA00022737"/>
    </source>
</evidence>
<reference evidence="5 6" key="1">
    <citation type="submission" date="2024-02" db="EMBL/GenBank/DDBJ databases">
        <authorList>
            <person name="Daric V."/>
            <person name="Darras S."/>
        </authorList>
    </citation>
    <scope>NUCLEOTIDE SEQUENCE [LARGE SCALE GENOMIC DNA]</scope>
</reference>
<dbReference type="SUPFAM" id="SSF47473">
    <property type="entry name" value="EF-hand"/>
    <property type="match status" value="1"/>
</dbReference>
<feature type="domain" description="EF-hand" evidence="4">
    <location>
        <begin position="60"/>
        <end position="95"/>
    </location>
</feature>
<sequence length="194" mass="22359">MGQQKSKISPKDLNELVNHTDFTEQEIQQWFKSFKRDCPSGILSLKEFEKLYKDFFPNGDAKSFAEHAFRTFDANGDGTIDFREFMCALSVTSRGTFEDKLNWAYNMYDQDKDGHVTKKEMLEIMKAIYKMVGKEKLEEVITDGLSPEQRVDRMFNIMDNDGDHQITLEEFKQAANKDPKLVMLLQVGSNGSVS</sequence>
<keyword evidence="2" id="KW-0677">Repeat</keyword>
<evidence type="ECO:0000313" key="6">
    <source>
        <dbReference type="Proteomes" id="UP001642483"/>
    </source>
</evidence>
<dbReference type="Proteomes" id="UP001642483">
    <property type="component" value="Unassembled WGS sequence"/>
</dbReference>
<dbReference type="Pfam" id="PF00036">
    <property type="entry name" value="EF-hand_1"/>
    <property type="match status" value="1"/>
</dbReference>
<feature type="domain" description="EF-hand" evidence="4">
    <location>
        <begin position="96"/>
        <end position="131"/>
    </location>
</feature>
<dbReference type="CDD" id="cd00051">
    <property type="entry name" value="EFh"/>
    <property type="match status" value="2"/>
</dbReference>
<dbReference type="Gene3D" id="1.10.238.10">
    <property type="entry name" value="EF-hand"/>
    <property type="match status" value="1"/>
</dbReference>
<dbReference type="PRINTS" id="PR00450">
    <property type="entry name" value="RECOVERIN"/>
</dbReference>
<evidence type="ECO:0000313" key="5">
    <source>
        <dbReference type="EMBL" id="CAK8690758.1"/>
    </source>
</evidence>
<keyword evidence="1" id="KW-0479">Metal-binding</keyword>
<dbReference type="SMART" id="SM00054">
    <property type="entry name" value="EFh"/>
    <property type="match status" value="4"/>
</dbReference>
<dbReference type="EMBL" id="CAWYQH010000119">
    <property type="protein sequence ID" value="CAK8690758.1"/>
    <property type="molecule type" value="Genomic_DNA"/>
</dbReference>
<comment type="caution">
    <text evidence="5">The sequence shown here is derived from an EMBL/GenBank/DDBJ whole genome shotgun (WGS) entry which is preliminary data.</text>
</comment>
<organism evidence="5 6">
    <name type="scientific">Clavelina lepadiformis</name>
    <name type="common">Light-bulb sea squirt</name>
    <name type="synonym">Ascidia lepadiformis</name>
    <dbReference type="NCBI Taxonomy" id="159417"/>
    <lineage>
        <taxon>Eukaryota</taxon>
        <taxon>Metazoa</taxon>
        <taxon>Chordata</taxon>
        <taxon>Tunicata</taxon>
        <taxon>Ascidiacea</taxon>
        <taxon>Aplousobranchia</taxon>
        <taxon>Clavelinidae</taxon>
        <taxon>Clavelina</taxon>
    </lineage>
</organism>
<dbReference type="PANTHER" id="PTHR23055:SF70">
    <property type="entry name" value="EF-HAND DOMAIN-CONTAINING PROTEIN"/>
    <property type="match status" value="1"/>
</dbReference>
<evidence type="ECO:0000256" key="3">
    <source>
        <dbReference type="ARBA" id="ARBA00022837"/>
    </source>
</evidence>
<dbReference type="InterPro" id="IPR028846">
    <property type="entry name" value="Recoverin"/>
</dbReference>
<dbReference type="InterPro" id="IPR011992">
    <property type="entry name" value="EF-hand-dom_pair"/>
</dbReference>
<dbReference type="PROSITE" id="PS50222">
    <property type="entry name" value="EF_HAND_2"/>
    <property type="match status" value="3"/>
</dbReference>
<dbReference type="InterPro" id="IPR002048">
    <property type="entry name" value="EF_hand_dom"/>
</dbReference>
<dbReference type="PROSITE" id="PS00018">
    <property type="entry name" value="EF_HAND_1"/>
    <property type="match status" value="3"/>
</dbReference>
<gene>
    <name evidence="5" type="ORF">CVLEPA_LOCUS23332</name>
</gene>